<evidence type="ECO:0000313" key="3">
    <source>
        <dbReference type="Proteomes" id="UP000636709"/>
    </source>
</evidence>
<accession>A0A835AQ23</accession>
<protein>
    <recommendedName>
        <fullName evidence="1">KIB1-4 beta-propeller domain-containing protein</fullName>
    </recommendedName>
</protein>
<feature type="domain" description="KIB1-4 beta-propeller" evidence="1">
    <location>
        <begin position="93"/>
        <end position="338"/>
    </location>
</feature>
<evidence type="ECO:0000313" key="2">
    <source>
        <dbReference type="EMBL" id="KAF8664541.1"/>
    </source>
</evidence>
<evidence type="ECO:0000259" key="1">
    <source>
        <dbReference type="Pfam" id="PF03478"/>
    </source>
</evidence>
<keyword evidence="3" id="KW-1185">Reference proteome</keyword>
<dbReference type="PANTHER" id="PTHR33165:SF30">
    <property type="entry name" value="DUF295 DOMAIN-CONTAINING PROTEIN"/>
    <property type="match status" value="1"/>
</dbReference>
<organism evidence="2 3">
    <name type="scientific">Digitaria exilis</name>
    <dbReference type="NCBI Taxonomy" id="1010633"/>
    <lineage>
        <taxon>Eukaryota</taxon>
        <taxon>Viridiplantae</taxon>
        <taxon>Streptophyta</taxon>
        <taxon>Embryophyta</taxon>
        <taxon>Tracheophyta</taxon>
        <taxon>Spermatophyta</taxon>
        <taxon>Magnoliopsida</taxon>
        <taxon>Liliopsida</taxon>
        <taxon>Poales</taxon>
        <taxon>Poaceae</taxon>
        <taxon>PACMAD clade</taxon>
        <taxon>Panicoideae</taxon>
        <taxon>Panicodae</taxon>
        <taxon>Paniceae</taxon>
        <taxon>Anthephorinae</taxon>
        <taxon>Digitaria</taxon>
    </lineage>
</organism>
<dbReference type="Pfam" id="PF03478">
    <property type="entry name" value="Beta-prop_KIB1-4"/>
    <property type="match status" value="1"/>
</dbReference>
<comment type="caution">
    <text evidence="2">The sequence shown here is derived from an EMBL/GenBank/DDBJ whole genome shotgun (WGS) entry which is preliminary data.</text>
</comment>
<dbReference type="InterPro" id="IPR005174">
    <property type="entry name" value="KIB1-4_b-propeller"/>
</dbReference>
<dbReference type="Proteomes" id="UP000636709">
    <property type="component" value="Unassembled WGS sequence"/>
</dbReference>
<dbReference type="OrthoDB" id="689185at2759"/>
<dbReference type="AlphaFoldDB" id="A0A835AQ23"/>
<dbReference type="EMBL" id="JACEFO010002349">
    <property type="protein sequence ID" value="KAF8664541.1"/>
    <property type="molecule type" value="Genomic_DNA"/>
</dbReference>
<reference evidence="2" key="1">
    <citation type="submission" date="2020-07" db="EMBL/GenBank/DDBJ databases">
        <title>Genome sequence and genetic diversity analysis of an under-domesticated orphan crop, white fonio (Digitaria exilis).</title>
        <authorList>
            <person name="Bennetzen J.L."/>
            <person name="Chen S."/>
            <person name="Ma X."/>
            <person name="Wang X."/>
            <person name="Yssel A.E.J."/>
            <person name="Chaluvadi S.R."/>
            <person name="Johnson M."/>
            <person name="Gangashetty P."/>
            <person name="Hamidou F."/>
            <person name="Sanogo M.D."/>
            <person name="Zwaenepoel A."/>
            <person name="Wallace J."/>
            <person name="Van De Peer Y."/>
            <person name="Van Deynze A."/>
        </authorList>
    </citation>
    <scope>NUCLEOTIDE SEQUENCE</scope>
    <source>
        <tissue evidence="2">Leaves</tissue>
    </source>
</reference>
<dbReference type="Gramene" id="Dexi2B01G0029720.1">
    <property type="protein sequence ID" value="Dexi2B01G0029720.1:cds"/>
    <property type="gene ID" value="Dexi2B01G0029720"/>
</dbReference>
<dbReference type="PANTHER" id="PTHR33165">
    <property type="entry name" value="F-BOX DOMAIN CONTAINING PROTEIN-LIKE-RELATED"/>
    <property type="match status" value="1"/>
</dbReference>
<name>A0A835AQ23_9POAL</name>
<proteinExistence type="predicted"/>
<sequence length="394" mass="43811">MPSTLSTQSDPAPAEETAPILGWSSLPNDLIYRIGDCLLADEDVESYMDFRTVCKGWRDPTMGPKEMDRAKPGHFLRRKWALLDRHENVLTFVNVETGRFLAKNIPLLHNYYFVGATGGGMIILEEPIPPYQVRVLNPFTGLVLRFKASLPVMGWVREAAVVTTTPVMLFISGKDDNIMWADENSEHFCEFRAEYRNTPVTMAPFGSKVYLADRGGSILSSAVAAVGEGEHISNRSEQTILMAKTIRSHVAGGHPAWDCYLVKSGGELLLVTRPWYNVHGQPVVRKVDTENNKLDLLRSIGNRALFLSDVRCLSVDASKFHGIEGGCIYFVDPILTADNRQASLMTTFRVDEQVQVDIEFDPVAMAGGSQQPFTLSQVFANYCMSTSYSERGSN</sequence>
<gene>
    <name evidence="2" type="ORF">HU200_054722</name>
</gene>